<evidence type="ECO:0000313" key="1">
    <source>
        <dbReference type="EMBL" id="TET48585.1"/>
    </source>
</evidence>
<gene>
    <name evidence="1" type="ORF">E3J59_00420</name>
</gene>
<comment type="caution">
    <text evidence="1">The sequence shown here is derived from an EMBL/GenBank/DDBJ whole genome shotgun (WGS) entry which is preliminary data.</text>
</comment>
<reference evidence="1 2" key="1">
    <citation type="submission" date="2019-03" db="EMBL/GenBank/DDBJ databases">
        <title>Metabolic potential of uncultured bacteria and archaea associated with petroleum seepage in deep-sea sediments.</title>
        <authorList>
            <person name="Dong X."/>
            <person name="Hubert C."/>
        </authorList>
    </citation>
    <scope>NUCLEOTIDE SEQUENCE [LARGE SCALE GENOMIC DNA]</scope>
    <source>
        <strain evidence="1">E29_bin78</strain>
    </source>
</reference>
<accession>A0A523V1F8</accession>
<organism evidence="1 2">
    <name type="scientific">Aerophobetes bacterium</name>
    <dbReference type="NCBI Taxonomy" id="2030807"/>
    <lineage>
        <taxon>Bacteria</taxon>
        <taxon>Candidatus Aerophobota</taxon>
    </lineage>
</organism>
<dbReference type="EMBL" id="SOJK01000015">
    <property type="protein sequence ID" value="TET48585.1"/>
    <property type="molecule type" value="Genomic_DNA"/>
</dbReference>
<protein>
    <submittedName>
        <fullName evidence="1">Uncharacterized protein</fullName>
    </submittedName>
</protein>
<evidence type="ECO:0000313" key="2">
    <source>
        <dbReference type="Proteomes" id="UP000320679"/>
    </source>
</evidence>
<sequence>MKIRYGKGVYRRLEGGKETTYTGEVVLNDVKIYIDGEPDSFIALDRIEEIEKAKKSLGMKIVPSYPFTYEVRLQGEGMERLLDDLLILKPFGKLWWKNKWKAG</sequence>
<proteinExistence type="predicted"/>
<dbReference type="AlphaFoldDB" id="A0A523V1F8"/>
<name>A0A523V1F8_UNCAE</name>
<dbReference type="Proteomes" id="UP000320679">
    <property type="component" value="Unassembled WGS sequence"/>
</dbReference>